<keyword evidence="3" id="KW-0479">Metal-binding</keyword>
<dbReference type="SUPFAM" id="SSF51261">
    <property type="entry name" value="Duplicated hybrid motif"/>
    <property type="match status" value="1"/>
</dbReference>
<evidence type="ECO:0000256" key="7">
    <source>
        <dbReference type="SAM" id="Phobius"/>
    </source>
</evidence>
<proteinExistence type="predicted"/>
<keyword evidence="6" id="KW-0482">Metalloprotease</keyword>
<accession>A0A6N8J2Y1</accession>
<evidence type="ECO:0000256" key="3">
    <source>
        <dbReference type="ARBA" id="ARBA00022723"/>
    </source>
</evidence>
<dbReference type="AlphaFoldDB" id="A0A6N8J2Y1"/>
<keyword evidence="7" id="KW-0472">Membrane</keyword>
<sequence>MRTRGLTTHGLVTATEAALRAAARVLSDHPRQLTALLAALLLGGGGGAFAVASFGPDPSALPVREVIDTVEPLALAPQAEALDAYTFNLYRSDIVRPTDTVESLLARVGVSDPEAAAFLRQDPVVRSQLLGRYGRTLRVEATDQHALRNLTARWVVDDRGGFQRLVVERNASGRFASRVETAPLAASTRLGSGTIRTSLFAAVDDARIPDEVAIQVADIFSAEIDFHRGLRKGDRFSVVYEALEADGEPLRTGRVLSVEFVNNGKTFQAMWFQEPGSKGAYYTLDGKSLTSSYLASPMEFSRITSSFSMRFHPILKTWQAHLGTDFGAPTGTPVRTVGDGVIEFAGVQNGFGNVVFVRHNAGDVTVYAHLSRIDVRPGQRIDQGQRIGLVGATGWATGPHLHFEFRVNGVNKDPVDVARRSQGMALTAAARPTFDRMAGVMRAQLQAAGTTFARAD</sequence>
<keyword evidence="10" id="KW-1185">Reference proteome</keyword>
<dbReference type="Proteomes" id="UP000469385">
    <property type="component" value="Unassembled WGS sequence"/>
</dbReference>
<dbReference type="PANTHER" id="PTHR21666">
    <property type="entry name" value="PEPTIDASE-RELATED"/>
    <property type="match status" value="1"/>
</dbReference>
<dbReference type="GO" id="GO:0006508">
    <property type="term" value="P:proteolysis"/>
    <property type="evidence" value="ECO:0007669"/>
    <property type="project" value="UniProtKB-KW"/>
</dbReference>
<evidence type="ECO:0000256" key="2">
    <source>
        <dbReference type="ARBA" id="ARBA00022670"/>
    </source>
</evidence>
<evidence type="ECO:0000313" key="9">
    <source>
        <dbReference type="EMBL" id="MVQ32613.1"/>
    </source>
</evidence>
<dbReference type="Gene3D" id="2.70.70.10">
    <property type="entry name" value="Glucose Permease (Domain IIA)"/>
    <property type="match status" value="1"/>
</dbReference>
<organism evidence="9 10">
    <name type="scientific">Ramlibacter pinisoli</name>
    <dbReference type="NCBI Taxonomy" id="2682844"/>
    <lineage>
        <taxon>Bacteria</taxon>
        <taxon>Pseudomonadati</taxon>
        <taxon>Pseudomonadota</taxon>
        <taxon>Betaproteobacteria</taxon>
        <taxon>Burkholderiales</taxon>
        <taxon>Comamonadaceae</taxon>
        <taxon>Ramlibacter</taxon>
    </lineage>
</organism>
<evidence type="ECO:0000256" key="1">
    <source>
        <dbReference type="ARBA" id="ARBA00001947"/>
    </source>
</evidence>
<keyword evidence="5" id="KW-0862">Zinc</keyword>
<evidence type="ECO:0000256" key="4">
    <source>
        <dbReference type="ARBA" id="ARBA00022801"/>
    </source>
</evidence>
<keyword evidence="7" id="KW-1133">Transmembrane helix</keyword>
<protein>
    <submittedName>
        <fullName evidence="9">Peptidoglycan DD-metalloendopeptidase family protein</fullName>
    </submittedName>
</protein>
<evidence type="ECO:0000256" key="5">
    <source>
        <dbReference type="ARBA" id="ARBA00022833"/>
    </source>
</evidence>
<dbReference type="InterPro" id="IPR050570">
    <property type="entry name" value="Cell_wall_metabolism_enzyme"/>
</dbReference>
<evidence type="ECO:0000259" key="8">
    <source>
        <dbReference type="Pfam" id="PF01551"/>
    </source>
</evidence>
<feature type="domain" description="M23ase beta-sheet core" evidence="8">
    <location>
        <begin position="320"/>
        <end position="414"/>
    </location>
</feature>
<evidence type="ECO:0000256" key="6">
    <source>
        <dbReference type="ARBA" id="ARBA00023049"/>
    </source>
</evidence>
<dbReference type="GO" id="GO:0004222">
    <property type="term" value="F:metalloendopeptidase activity"/>
    <property type="evidence" value="ECO:0007669"/>
    <property type="project" value="TreeGrafter"/>
</dbReference>
<dbReference type="Pfam" id="PF01551">
    <property type="entry name" value="Peptidase_M23"/>
    <property type="match status" value="1"/>
</dbReference>
<dbReference type="EMBL" id="WSEL01000009">
    <property type="protein sequence ID" value="MVQ32613.1"/>
    <property type="molecule type" value="Genomic_DNA"/>
</dbReference>
<reference evidence="9 10" key="1">
    <citation type="submission" date="2019-12" db="EMBL/GenBank/DDBJ databases">
        <authorList>
            <person name="Huq M.A."/>
        </authorList>
    </citation>
    <scope>NUCLEOTIDE SEQUENCE [LARGE SCALE GENOMIC DNA]</scope>
    <source>
        <strain evidence="9 10">MAH-25</strain>
    </source>
</reference>
<keyword evidence="7" id="KW-0812">Transmembrane</keyword>
<comment type="cofactor">
    <cofactor evidence="1">
        <name>Zn(2+)</name>
        <dbReference type="ChEBI" id="CHEBI:29105"/>
    </cofactor>
</comment>
<dbReference type="PANTHER" id="PTHR21666:SF288">
    <property type="entry name" value="CELL DIVISION PROTEIN YTFB"/>
    <property type="match status" value="1"/>
</dbReference>
<feature type="transmembrane region" description="Helical" evidence="7">
    <location>
        <begin position="33"/>
        <end position="54"/>
    </location>
</feature>
<comment type="caution">
    <text evidence="9">The sequence shown here is derived from an EMBL/GenBank/DDBJ whole genome shotgun (WGS) entry which is preliminary data.</text>
</comment>
<keyword evidence="4" id="KW-0378">Hydrolase</keyword>
<evidence type="ECO:0000313" key="10">
    <source>
        <dbReference type="Proteomes" id="UP000469385"/>
    </source>
</evidence>
<name>A0A6N8J2Y1_9BURK</name>
<dbReference type="InterPro" id="IPR016047">
    <property type="entry name" value="M23ase_b-sheet_dom"/>
</dbReference>
<dbReference type="GO" id="GO:0046872">
    <property type="term" value="F:metal ion binding"/>
    <property type="evidence" value="ECO:0007669"/>
    <property type="project" value="UniProtKB-KW"/>
</dbReference>
<dbReference type="InterPro" id="IPR011055">
    <property type="entry name" value="Dup_hybrid_motif"/>
</dbReference>
<gene>
    <name evidence="9" type="ORF">GON04_24370</name>
</gene>
<dbReference type="Gene3D" id="3.10.450.350">
    <property type="match status" value="2"/>
</dbReference>
<dbReference type="CDD" id="cd12797">
    <property type="entry name" value="M23_peptidase"/>
    <property type="match status" value="1"/>
</dbReference>
<keyword evidence="2" id="KW-0645">Protease</keyword>